<dbReference type="InterPro" id="IPR015095">
    <property type="entry name" value="AlkB_hom8_N"/>
</dbReference>
<reference evidence="3" key="1">
    <citation type="submission" date="2025-08" db="UniProtKB">
        <authorList>
            <consortium name="Ensembl"/>
        </authorList>
    </citation>
    <scope>IDENTIFICATION</scope>
</reference>
<organism evidence="3 4">
    <name type="scientific">Cyprinus carpio</name>
    <name type="common">Common carp</name>
    <dbReference type="NCBI Taxonomy" id="7962"/>
    <lineage>
        <taxon>Eukaryota</taxon>
        <taxon>Metazoa</taxon>
        <taxon>Chordata</taxon>
        <taxon>Craniata</taxon>
        <taxon>Vertebrata</taxon>
        <taxon>Euteleostomi</taxon>
        <taxon>Actinopterygii</taxon>
        <taxon>Neopterygii</taxon>
        <taxon>Teleostei</taxon>
        <taxon>Ostariophysi</taxon>
        <taxon>Cypriniformes</taxon>
        <taxon>Cyprinidae</taxon>
        <taxon>Cyprininae</taxon>
        <taxon>Cyprinus</taxon>
    </lineage>
</organism>
<dbReference type="SUPFAM" id="SSF56672">
    <property type="entry name" value="DNA/RNA polymerases"/>
    <property type="match status" value="1"/>
</dbReference>
<dbReference type="GO" id="GO:0008168">
    <property type="term" value="F:methyltransferase activity"/>
    <property type="evidence" value="ECO:0007669"/>
    <property type="project" value="InterPro"/>
</dbReference>
<dbReference type="CDD" id="cd01650">
    <property type="entry name" value="RT_nLTR_like"/>
    <property type="match status" value="1"/>
</dbReference>
<name>A0A8C1NB52_CYPCA</name>
<dbReference type="InterPro" id="IPR036691">
    <property type="entry name" value="Endo/exonu/phosph_ase_sf"/>
</dbReference>
<dbReference type="Pfam" id="PF09004">
    <property type="entry name" value="ALKBH8_N"/>
    <property type="match status" value="1"/>
</dbReference>
<dbReference type="SUPFAM" id="SSF56219">
    <property type="entry name" value="DNase I-like"/>
    <property type="match status" value="1"/>
</dbReference>
<reference evidence="3" key="2">
    <citation type="submission" date="2025-09" db="UniProtKB">
        <authorList>
            <consortium name="Ensembl"/>
        </authorList>
    </citation>
    <scope>IDENTIFICATION</scope>
</reference>
<dbReference type="GO" id="GO:0016706">
    <property type="term" value="F:2-oxoglutarate-dependent dioxygenase activity"/>
    <property type="evidence" value="ECO:0007669"/>
    <property type="project" value="InterPro"/>
</dbReference>
<keyword evidence="4" id="KW-1185">Reference proteome</keyword>
<keyword evidence="1" id="KW-0812">Transmembrane</keyword>
<keyword evidence="1" id="KW-1133">Transmembrane helix</keyword>
<dbReference type="Gene3D" id="3.60.10.10">
    <property type="entry name" value="Endonuclease/exonuclease/phosphatase"/>
    <property type="match status" value="1"/>
</dbReference>
<accession>A0A8C1NB52</accession>
<dbReference type="PANTHER" id="PTHR47510">
    <property type="entry name" value="REVERSE TRANSCRIPTASE DOMAIN-CONTAINING PROTEIN"/>
    <property type="match status" value="1"/>
</dbReference>
<dbReference type="PANTHER" id="PTHR47510:SF3">
    <property type="entry name" value="ENDO_EXONUCLEASE_PHOSPHATASE DOMAIN-CONTAINING PROTEIN"/>
    <property type="match status" value="1"/>
</dbReference>
<protein>
    <recommendedName>
        <fullName evidence="2">Reverse transcriptase domain-containing protein</fullName>
    </recommendedName>
</protein>
<dbReference type="InterPro" id="IPR043502">
    <property type="entry name" value="DNA/RNA_pol_sf"/>
</dbReference>
<sequence length="1049" mass="118636">MVSAWEQRQLLTDVRMKTARPMLFDAKLSAERLFIQNCHRCCAVEAVIRCLDCVPLDMEFLCATCDMAPSMAAVLRAPSKLCSFSSVLLVFLLFYVLDVVCITVYDRHTLLNIGSYVAERKPDFEFLNAGALFTDTASEPFVWAARARPRKRRRKRGKRAGVLVRLRRRPLRPPLPSILLANVQSLDNKLCELRARISYQRETRDCCIICLTETWMSAVVPDSAIELTGFSVHRSDRTKELTGKSRGGGVCFFINNSWCDERNLHSIKSFCSPDLEFHMLLCRPFWLPREFTAVIITAVYIPPQANTDQALKELYGNISEQETAYPDAAFIVMGDFNKANFRTIAPKYFQHITINTRGDRVLDHCYSPFRDAYKSLPRPPFGKSDHSSILLLPAYRQKLKREAPALRTIQCWSDQSDAILQDCFDHVDWDMFRAASDDDIEAYSETVTCFIRKCVEDVVPTKTIHIYPNQKPWINSDVRAALSARTSAFKSGNADDRKQASYDLRKSIKAAKRQYKNKVEEQFNTSDARGMWQGINKITDFKGNKPATVNIAASLPDELNNFYARFEAHNTAHTESAPAAAAEEVSALSVSVADVTRSFRRVNIRKAAGPDGIPGRVLRACAFQLAGVFTDIFNLSLSLSVVPSCFKKSTIVPIPKKNKITCLNDWRPVALTPIFSKCFERLVRDYICSVLPASLDPLQFAYRSNRSTDDAIAFTLHTALSHLENKNTYVRMLFVDYSSAFNTIVPATLVAKLQTLGLNRSLCSWILDFLTGRSQVVRMGKNTSSPLTLNTGAPQGCVLSPLLYSLYTHDCTATHSSNVIIKFADDTTVIGLITDNDETAYREEVSTLTKWCQDNHLSLNIDKTKELVVDFRRQSREHTPITIDKTPVERVSSFKFLGVNISEDLTWSTHTDAVLKKAHQRLFFLRRLRKFGMSPSILRSFYTCTIESILTGCITAWFGNSTAGNRKALKRVVRTASHIVGGELPSLQDIYTRRCIRKSRRIISDSSHPSHRLLSLLPSGRRLRSIRSRTSRLRDSFFPQAIRLMNSLN</sequence>
<keyword evidence="1" id="KW-0472">Membrane</keyword>
<evidence type="ECO:0000313" key="3">
    <source>
        <dbReference type="Ensembl" id="ENSCCRP00010087361.1"/>
    </source>
</evidence>
<evidence type="ECO:0000259" key="2">
    <source>
        <dbReference type="PROSITE" id="PS50878"/>
    </source>
</evidence>
<dbReference type="Ensembl" id="ENSCCRT00010096903.1">
    <property type="protein sequence ID" value="ENSCCRP00010087361.1"/>
    <property type="gene ID" value="ENSCCRG00010038171.1"/>
</dbReference>
<feature type="transmembrane region" description="Helical" evidence="1">
    <location>
        <begin position="81"/>
        <end position="105"/>
    </location>
</feature>
<dbReference type="PROSITE" id="PS50878">
    <property type="entry name" value="RT_POL"/>
    <property type="match status" value="1"/>
</dbReference>
<evidence type="ECO:0000256" key="1">
    <source>
        <dbReference type="SAM" id="Phobius"/>
    </source>
</evidence>
<dbReference type="Proteomes" id="UP000694427">
    <property type="component" value="Unplaced"/>
</dbReference>
<dbReference type="InterPro" id="IPR000477">
    <property type="entry name" value="RT_dom"/>
</dbReference>
<proteinExistence type="predicted"/>
<dbReference type="Pfam" id="PF00078">
    <property type="entry name" value="RVT_1"/>
    <property type="match status" value="1"/>
</dbReference>
<feature type="domain" description="Reverse transcriptase" evidence="2">
    <location>
        <begin position="635"/>
        <end position="901"/>
    </location>
</feature>
<evidence type="ECO:0000313" key="4">
    <source>
        <dbReference type="Proteomes" id="UP000694427"/>
    </source>
</evidence>
<dbReference type="CDD" id="cd19757">
    <property type="entry name" value="Bbox1"/>
    <property type="match status" value="1"/>
</dbReference>
<dbReference type="AlphaFoldDB" id="A0A8C1NB52"/>